<keyword evidence="1" id="KW-0812">Transmembrane</keyword>
<evidence type="ECO:0000256" key="1">
    <source>
        <dbReference type="SAM" id="Phobius"/>
    </source>
</evidence>
<dbReference type="STRING" id="1823756.A4H34_02860"/>
<dbReference type="InterPro" id="IPR025329">
    <property type="entry name" value="DUF4235"/>
</dbReference>
<proteinExistence type="predicted"/>
<protein>
    <recommendedName>
        <fullName evidence="4">DUF4235 domain-containing protein</fullName>
    </recommendedName>
</protein>
<evidence type="ECO:0000313" key="2">
    <source>
        <dbReference type="EMBL" id="OAP86132.1"/>
    </source>
</evidence>
<sequence>MDIGWKLVSAGAGIVSGIIANKAVDVVWKSVSGRARPEENDFSEPLRTALVFSVVSATVGAVVNELVLRRAARWYGLSDALAAGLKDSSKSKGSSKSK</sequence>
<accession>A0A179B361</accession>
<evidence type="ECO:0000313" key="3">
    <source>
        <dbReference type="Proteomes" id="UP000078368"/>
    </source>
</evidence>
<dbReference type="OrthoDB" id="3268522at2"/>
<keyword evidence="3" id="KW-1185">Reference proteome</keyword>
<dbReference type="AlphaFoldDB" id="A0A179B361"/>
<keyword evidence="1" id="KW-0472">Membrane</keyword>
<reference evidence="2 3" key="1">
    <citation type="submission" date="2016-04" db="EMBL/GenBank/DDBJ databases">
        <title>Peptidophaga gingivicola gen. nov., sp. nov., isolated from human subgingival plaque.</title>
        <authorList>
            <person name="Beall C.J."/>
            <person name="Mokrzan E.M."/>
            <person name="Griffen A.L."/>
            <person name="Leys E.J."/>
        </authorList>
    </citation>
    <scope>NUCLEOTIDE SEQUENCE [LARGE SCALE GENOMIC DNA]</scope>
    <source>
        <strain evidence="2 3">BA112</strain>
    </source>
</reference>
<dbReference type="RefSeq" id="WP_064231012.1">
    <property type="nucleotide sequence ID" value="NZ_LVZK01000001.1"/>
</dbReference>
<dbReference type="EMBL" id="LVZK01000001">
    <property type="protein sequence ID" value="OAP86132.1"/>
    <property type="molecule type" value="Genomic_DNA"/>
</dbReference>
<name>A0A179B361_9ACTO</name>
<gene>
    <name evidence="2" type="ORF">A4H34_02860</name>
</gene>
<feature type="transmembrane region" description="Helical" evidence="1">
    <location>
        <begin position="49"/>
        <end position="68"/>
    </location>
</feature>
<keyword evidence="1" id="KW-1133">Transmembrane helix</keyword>
<dbReference type="Proteomes" id="UP000078368">
    <property type="component" value="Unassembled WGS sequence"/>
</dbReference>
<comment type="caution">
    <text evidence="2">The sequence shown here is derived from an EMBL/GenBank/DDBJ whole genome shotgun (WGS) entry which is preliminary data.</text>
</comment>
<dbReference type="Pfam" id="PF14019">
    <property type="entry name" value="DUF4235"/>
    <property type="match status" value="1"/>
</dbReference>
<evidence type="ECO:0008006" key="4">
    <source>
        <dbReference type="Google" id="ProtNLM"/>
    </source>
</evidence>
<organism evidence="2 3">
    <name type="scientific">Peptidiphaga gingivicola</name>
    <dbReference type="NCBI Taxonomy" id="2741497"/>
    <lineage>
        <taxon>Bacteria</taxon>
        <taxon>Bacillati</taxon>
        <taxon>Actinomycetota</taxon>
        <taxon>Actinomycetes</taxon>
        <taxon>Actinomycetales</taxon>
        <taxon>Actinomycetaceae</taxon>
        <taxon>Peptidiphaga</taxon>
    </lineage>
</organism>